<proteinExistence type="predicted"/>
<evidence type="ECO:0000313" key="1">
    <source>
        <dbReference type="EMBL" id="OJT07259.1"/>
    </source>
</evidence>
<accession>A0A1M2VI54</accession>
<dbReference type="OMA" id="EDGWAML"/>
<dbReference type="OrthoDB" id="21330at2759"/>
<gene>
    <name evidence="1" type="ORF">TRAPUB_1888</name>
</gene>
<dbReference type="EMBL" id="MNAD01001205">
    <property type="protein sequence ID" value="OJT07259.1"/>
    <property type="molecule type" value="Genomic_DNA"/>
</dbReference>
<dbReference type="Pfam" id="PF02410">
    <property type="entry name" value="RsfS"/>
    <property type="match status" value="1"/>
</dbReference>
<dbReference type="SUPFAM" id="SSF81301">
    <property type="entry name" value="Nucleotidyltransferase"/>
    <property type="match status" value="1"/>
</dbReference>
<name>A0A1M2VI54_TRAPU</name>
<organism evidence="1 2">
    <name type="scientific">Trametes pubescens</name>
    <name type="common">White-rot fungus</name>
    <dbReference type="NCBI Taxonomy" id="154538"/>
    <lineage>
        <taxon>Eukaryota</taxon>
        <taxon>Fungi</taxon>
        <taxon>Dikarya</taxon>
        <taxon>Basidiomycota</taxon>
        <taxon>Agaricomycotina</taxon>
        <taxon>Agaricomycetes</taxon>
        <taxon>Polyporales</taxon>
        <taxon>Polyporaceae</taxon>
        <taxon>Trametes</taxon>
    </lineage>
</organism>
<dbReference type="Gene3D" id="3.30.460.10">
    <property type="entry name" value="Beta Polymerase, domain 2"/>
    <property type="match status" value="1"/>
</dbReference>
<protein>
    <submittedName>
        <fullName evidence="1">Uncharacterized protein</fullName>
    </submittedName>
</protein>
<dbReference type="AlphaFoldDB" id="A0A1M2VI54"/>
<reference evidence="1 2" key="1">
    <citation type="submission" date="2016-10" db="EMBL/GenBank/DDBJ databases">
        <title>Genome sequence of the basidiomycete white-rot fungus Trametes pubescens.</title>
        <authorList>
            <person name="Makela M.R."/>
            <person name="Granchi Z."/>
            <person name="Peng M."/>
            <person name="De Vries R.P."/>
            <person name="Grigoriev I."/>
            <person name="Riley R."/>
            <person name="Hilden K."/>
        </authorList>
    </citation>
    <scope>NUCLEOTIDE SEQUENCE [LARGE SCALE GENOMIC DNA]</scope>
    <source>
        <strain evidence="1 2">FBCC735</strain>
    </source>
</reference>
<dbReference type="Proteomes" id="UP000184267">
    <property type="component" value="Unassembled WGS sequence"/>
</dbReference>
<sequence>MPKGRRQRGRSYVGEGVAGDTGSIWEWLVIAQVKEGTEDRGAIESVIRTVRKTLLTADPPTLLPLNNKRRFIGGWAMIDAGHFAVHILSKEAREKYFPDQRNW</sequence>
<keyword evidence="2" id="KW-1185">Reference proteome</keyword>
<dbReference type="InterPro" id="IPR043519">
    <property type="entry name" value="NT_sf"/>
</dbReference>
<evidence type="ECO:0000313" key="2">
    <source>
        <dbReference type="Proteomes" id="UP000184267"/>
    </source>
</evidence>
<comment type="caution">
    <text evidence="1">The sequence shown here is derived from an EMBL/GenBank/DDBJ whole genome shotgun (WGS) entry which is preliminary data.</text>
</comment>